<evidence type="ECO:0000313" key="2">
    <source>
        <dbReference type="EMBL" id="KAL0479451.1"/>
    </source>
</evidence>
<dbReference type="EMBL" id="JAOPGA020001200">
    <property type="protein sequence ID" value="KAL0486073.1"/>
    <property type="molecule type" value="Genomic_DNA"/>
</dbReference>
<dbReference type="EMBL" id="JAOPGA020000558">
    <property type="protein sequence ID" value="KAL0479451.1"/>
    <property type="molecule type" value="Genomic_DNA"/>
</dbReference>
<dbReference type="PANTHER" id="PTHR35559:SF1">
    <property type="entry name" value="CHITIN-BINDING TYPE-4 DOMAIN-CONTAINING PROTEIN"/>
    <property type="match status" value="1"/>
</dbReference>
<proteinExistence type="predicted"/>
<keyword evidence="4" id="KW-1185">Reference proteome</keyword>
<dbReference type="Proteomes" id="UP001431209">
    <property type="component" value="Unassembled WGS sequence"/>
</dbReference>
<dbReference type="AlphaFoldDB" id="A0AAW2YRI2"/>
<feature type="chain" id="PRO_5044718142" evidence="1">
    <location>
        <begin position="20"/>
        <end position="383"/>
    </location>
</feature>
<reference evidence="2 4" key="1">
    <citation type="submission" date="2024-03" db="EMBL/GenBank/DDBJ databases">
        <title>The Acrasis kona genome and developmental transcriptomes reveal deep origins of eukaryotic multicellular pathways.</title>
        <authorList>
            <person name="Sheikh S."/>
            <person name="Fu C.-J."/>
            <person name="Brown M.W."/>
            <person name="Baldauf S.L."/>
        </authorList>
    </citation>
    <scope>NUCLEOTIDE SEQUENCE [LARGE SCALE GENOMIC DNA]</scope>
    <source>
        <strain evidence="2 4">ATCC MYA-3509</strain>
    </source>
</reference>
<feature type="signal peptide" evidence="1">
    <location>
        <begin position="1"/>
        <end position="19"/>
    </location>
</feature>
<evidence type="ECO:0000313" key="4">
    <source>
        <dbReference type="Proteomes" id="UP001431209"/>
    </source>
</evidence>
<evidence type="ECO:0000313" key="3">
    <source>
        <dbReference type="EMBL" id="KAL0486073.1"/>
    </source>
</evidence>
<dbReference type="PANTHER" id="PTHR35559">
    <property type="entry name" value="CHITIN-BINDING TYPE-4 DOMAIN-CONTAINING PROTEIN"/>
    <property type="match status" value="1"/>
</dbReference>
<gene>
    <name evidence="3" type="ORF">AKO1_001738</name>
    <name evidence="2" type="ORF">AKO1_015166</name>
</gene>
<organism evidence="2 4">
    <name type="scientific">Acrasis kona</name>
    <dbReference type="NCBI Taxonomy" id="1008807"/>
    <lineage>
        <taxon>Eukaryota</taxon>
        <taxon>Discoba</taxon>
        <taxon>Heterolobosea</taxon>
        <taxon>Tetramitia</taxon>
        <taxon>Eutetramitia</taxon>
        <taxon>Acrasidae</taxon>
        <taxon>Acrasis</taxon>
    </lineage>
</organism>
<accession>A0AAW2YRI2</accession>
<protein>
    <submittedName>
        <fullName evidence="3">Oomycete secretome protein</fullName>
    </submittedName>
    <submittedName>
        <fullName evidence="2">RNA polymerase sigma factor RpoD</fullName>
    </submittedName>
</protein>
<keyword evidence="1" id="KW-0732">Signal</keyword>
<sequence>MNIHLASLVVLLAATFIHCHSWIDCVKYTDPSSGFNDPTKCLARPRNYVKHEGAGFGADTGYNDQGGTCKYPLTASTPMSSFYTTKFPMASYTVGERVCLTWPAKNHVAAQCTNAFIPDTENKVFISAVNPSVDNVGAWTLLKDFGNSPKGQMSTGKGFQNCPNFCDNPDKAFCYQCFDMPNMAAGIYSFQWRWVFNENTPAYTSCWDAVVTTSGGSKPTTLAPSTTTAGPSTTLAPLNGDAVRILNPPTYADIMNTKTIVVKVDYSASQNVDIIVDLLSEKTYAWFGKAIVKNVPKGSKTIDMTINVMQIPEPGNYVVKPWIVQAGRGEEPNAWAMELDKREYPLRMGVGAAPPASTLNSSSAARSASFWVFVVCIVIYFVL</sequence>
<evidence type="ECO:0000256" key="1">
    <source>
        <dbReference type="SAM" id="SignalP"/>
    </source>
</evidence>
<name>A0AAW2YRI2_9EUKA</name>
<comment type="caution">
    <text evidence="2">The sequence shown here is derived from an EMBL/GenBank/DDBJ whole genome shotgun (WGS) entry which is preliminary data.</text>
</comment>